<organism evidence="1 2">
    <name type="scientific">Lolium multiflorum</name>
    <name type="common">Italian ryegrass</name>
    <name type="synonym">Lolium perenne subsp. multiflorum</name>
    <dbReference type="NCBI Taxonomy" id="4521"/>
    <lineage>
        <taxon>Eukaryota</taxon>
        <taxon>Viridiplantae</taxon>
        <taxon>Streptophyta</taxon>
        <taxon>Embryophyta</taxon>
        <taxon>Tracheophyta</taxon>
        <taxon>Spermatophyta</taxon>
        <taxon>Magnoliopsida</taxon>
        <taxon>Liliopsida</taxon>
        <taxon>Poales</taxon>
        <taxon>Poaceae</taxon>
        <taxon>BOP clade</taxon>
        <taxon>Pooideae</taxon>
        <taxon>Poodae</taxon>
        <taxon>Poeae</taxon>
        <taxon>Poeae Chloroplast Group 2 (Poeae type)</taxon>
        <taxon>Loliodinae</taxon>
        <taxon>Loliinae</taxon>
        <taxon>Lolium</taxon>
    </lineage>
</organism>
<dbReference type="EMBL" id="JAUUTY010000001">
    <property type="protein sequence ID" value="KAK1695281.1"/>
    <property type="molecule type" value="Genomic_DNA"/>
</dbReference>
<gene>
    <name evidence="1" type="ORF">QYE76_011978</name>
</gene>
<evidence type="ECO:0000313" key="2">
    <source>
        <dbReference type="Proteomes" id="UP001231189"/>
    </source>
</evidence>
<comment type="caution">
    <text evidence="1">The sequence shown here is derived from an EMBL/GenBank/DDBJ whole genome shotgun (WGS) entry which is preliminary data.</text>
</comment>
<dbReference type="Proteomes" id="UP001231189">
    <property type="component" value="Unassembled WGS sequence"/>
</dbReference>
<protein>
    <submittedName>
        <fullName evidence="1">Uncharacterized protein</fullName>
    </submittedName>
</protein>
<evidence type="ECO:0000313" key="1">
    <source>
        <dbReference type="EMBL" id="KAK1695281.1"/>
    </source>
</evidence>
<dbReference type="AlphaFoldDB" id="A0AAD8X3H3"/>
<name>A0AAD8X3H3_LOLMU</name>
<keyword evidence="2" id="KW-1185">Reference proteome</keyword>
<sequence>MWWESAQNLPPPPRPLLRQQATSQDSFYQAEARGIKQRLDPSLLRKSSEKSEHSWLVLAWFTAEDLEYNRVVCQSADLSTLLGVFTNSLAATLCWQGMLAGHKVATEKVGVLFRSWEASSMVEKEIKYFCVAMGHENESFEDFVKSHDAYQEYLMFFPMNNGLASVAGNVDKLSSLQKRFDCSLNGCMPICMRLKGFTVNLQLGGWATTRISHGATCRRLFVLPST</sequence>
<proteinExistence type="predicted"/>
<accession>A0AAD8X3H3</accession>
<reference evidence="1" key="1">
    <citation type="submission" date="2023-07" db="EMBL/GenBank/DDBJ databases">
        <title>A chromosome-level genome assembly of Lolium multiflorum.</title>
        <authorList>
            <person name="Chen Y."/>
            <person name="Copetti D."/>
            <person name="Kolliker R."/>
            <person name="Studer B."/>
        </authorList>
    </citation>
    <scope>NUCLEOTIDE SEQUENCE</scope>
    <source>
        <strain evidence="1">02402/16</strain>
        <tissue evidence="1">Leaf</tissue>
    </source>
</reference>